<dbReference type="HOGENOM" id="CLU_068864_0_0_12"/>
<gene>
    <name evidence="3" type="ordered locus">TDE_0817</name>
</gene>
<dbReference type="EMBL" id="AE017226">
    <property type="protein sequence ID" value="AAS11308.1"/>
    <property type="molecule type" value="Genomic_DNA"/>
</dbReference>
<dbReference type="AlphaFoldDB" id="Q73PI2"/>
<evidence type="ECO:0000313" key="3">
    <source>
        <dbReference type="EMBL" id="AAS11308.1"/>
    </source>
</evidence>
<keyword evidence="4" id="KW-1185">Reference proteome</keyword>
<dbReference type="RefSeq" id="WP_002682079.1">
    <property type="nucleotide sequence ID" value="NC_002967.9"/>
</dbReference>
<dbReference type="InterPro" id="IPR036890">
    <property type="entry name" value="HATPase_C_sf"/>
</dbReference>
<evidence type="ECO:0000259" key="1">
    <source>
        <dbReference type="Pfam" id="PF13581"/>
    </source>
</evidence>
<organism evidence="3 4">
    <name type="scientific">Treponema denticola (strain ATCC 35405 / DSM 14222 / CIP 103919 / JCM 8153 / KCTC 15104)</name>
    <dbReference type="NCBI Taxonomy" id="243275"/>
    <lineage>
        <taxon>Bacteria</taxon>
        <taxon>Pseudomonadati</taxon>
        <taxon>Spirochaetota</taxon>
        <taxon>Spirochaetia</taxon>
        <taxon>Spirochaetales</taxon>
        <taxon>Treponemataceae</taxon>
        <taxon>Treponema</taxon>
    </lineage>
</organism>
<dbReference type="Pfam" id="PF13581">
    <property type="entry name" value="HATPase_c_2"/>
    <property type="match status" value="1"/>
</dbReference>
<dbReference type="OrthoDB" id="1778336at2"/>
<dbReference type="Gene3D" id="3.30.565.10">
    <property type="entry name" value="Histidine kinase-like ATPase, C-terminal domain"/>
    <property type="match status" value="1"/>
</dbReference>
<feature type="domain" description="Histidine kinase/HSP90-like ATPase" evidence="1">
    <location>
        <begin position="98"/>
        <end position="198"/>
    </location>
</feature>
<dbReference type="PATRIC" id="fig|243275.7.peg.789"/>
<dbReference type="GO" id="GO:0016301">
    <property type="term" value="F:kinase activity"/>
    <property type="evidence" value="ECO:0007669"/>
    <property type="project" value="UniProtKB-KW"/>
</dbReference>
<dbReference type="Gene3D" id="1.10.10.10">
    <property type="entry name" value="Winged helix-like DNA-binding domain superfamily/Winged helix DNA-binding domain"/>
    <property type="match status" value="1"/>
</dbReference>
<feature type="domain" description="DUF4325" evidence="2">
    <location>
        <begin position="278"/>
        <end position="332"/>
    </location>
</feature>
<protein>
    <submittedName>
        <fullName evidence="3">Histidine kinase-related ATPase, putative</fullName>
    </submittedName>
</protein>
<dbReference type="Pfam" id="PF14213">
    <property type="entry name" value="DUF4325"/>
    <property type="match status" value="1"/>
</dbReference>
<dbReference type="InterPro" id="IPR036390">
    <property type="entry name" value="WH_DNA-bd_sf"/>
</dbReference>
<dbReference type="SUPFAM" id="SSF55874">
    <property type="entry name" value="ATPase domain of HSP90 chaperone/DNA topoisomerase II/histidine kinase"/>
    <property type="match status" value="1"/>
</dbReference>
<dbReference type="STRING" id="243275.TDE_0817"/>
<evidence type="ECO:0000313" key="4">
    <source>
        <dbReference type="Proteomes" id="UP000008212"/>
    </source>
</evidence>
<name>Q73PI2_TREDE</name>
<sequence>MKFTKEIEKTIKTFIIEQVSSHKNDIVTFTMKHFGISKPTTAKFLNQLVSEGIIEMKRKGRYPDYSLVTKKYFFVYKLKDKLEEDVILRKDILPLLSGLQENVQRIVQYCFTEMVNNVIDHSNADTMNVEVDLNALNIEIFVIDNGVGIFNKIQKDLGLEDPKHSILELAKGKFTSDPERHSGEGIFFTSRLCDEFTILSDNLFFSGHHENDWLLENPDSIPVSGTVVSMLIEKKSNLNISDIFNEYADPDKQPGFYKTRIPVKLMQYEGALLLSRSQAKRLITRFDKFLEVILDFQGVSEIGQAFADEVFRVFRNAHPDVHLKPINCVPAVQRMIAYISADYFQNVYNSDSADINRLN</sequence>
<dbReference type="KEGG" id="tde:TDE_0817"/>
<proteinExistence type="predicted"/>
<dbReference type="Proteomes" id="UP000008212">
    <property type="component" value="Chromosome"/>
</dbReference>
<dbReference type="GeneID" id="2739559"/>
<dbReference type="InterPro" id="IPR003594">
    <property type="entry name" value="HATPase_dom"/>
</dbReference>
<keyword evidence="3" id="KW-0808">Transferase</keyword>
<dbReference type="eggNOG" id="COG0640">
    <property type="taxonomic scope" value="Bacteria"/>
</dbReference>
<dbReference type="PaxDb" id="243275-TDE_0817"/>
<evidence type="ECO:0000259" key="2">
    <source>
        <dbReference type="Pfam" id="PF14213"/>
    </source>
</evidence>
<dbReference type="SUPFAM" id="SSF46785">
    <property type="entry name" value="Winged helix' DNA-binding domain"/>
    <property type="match status" value="1"/>
</dbReference>
<dbReference type="InterPro" id="IPR025474">
    <property type="entry name" value="DUF4325"/>
</dbReference>
<reference evidence="3 4" key="1">
    <citation type="journal article" date="2004" name="Proc. Natl. Acad. Sci. U.S.A.">
        <title>Comparison of the genome of the oral pathogen Treponema denticola with other spirochete genomes.</title>
        <authorList>
            <person name="Seshadri R."/>
            <person name="Myers G.S."/>
            <person name="Tettelin H."/>
            <person name="Eisen J.A."/>
            <person name="Heidelberg J.F."/>
            <person name="Dodson R.J."/>
            <person name="Davidsen T.M."/>
            <person name="DeBoy R.T."/>
            <person name="Fouts D.E."/>
            <person name="Haft D.H."/>
            <person name="Selengut J."/>
            <person name="Ren Q."/>
            <person name="Brinkac L.M."/>
            <person name="Madupu R."/>
            <person name="Kolonay J."/>
            <person name="Durkin S.A."/>
            <person name="Daugherty S.C."/>
            <person name="Shetty J."/>
            <person name="Shvartsbeyn A."/>
            <person name="Gebregeorgis E."/>
            <person name="Geer K."/>
            <person name="Tsegaye G."/>
            <person name="Malek J."/>
            <person name="Ayodeji B."/>
            <person name="Shatsman S."/>
            <person name="McLeod M.P."/>
            <person name="Smajs D."/>
            <person name="Howell J.K."/>
            <person name="Pal S."/>
            <person name="Amin A."/>
            <person name="Vashisth P."/>
            <person name="McNeill T.Z."/>
            <person name="Xiang Q."/>
            <person name="Sodergren E."/>
            <person name="Baca E."/>
            <person name="Weinstock G.M."/>
            <person name="Norris S.J."/>
            <person name="Fraser C.M."/>
            <person name="Paulsen I.T."/>
        </authorList>
    </citation>
    <scope>NUCLEOTIDE SEQUENCE [LARGE SCALE GENOMIC DNA]</scope>
    <source>
        <strain evidence="4">ATCC 35405 / DSM 14222 / CIP 103919 / JCM 8153 / KCTC 15104</strain>
    </source>
</reference>
<accession>Q73PI2</accession>
<keyword evidence="3" id="KW-0418">Kinase</keyword>
<dbReference type="InterPro" id="IPR036388">
    <property type="entry name" value="WH-like_DNA-bd_sf"/>
</dbReference>